<comment type="caution">
    <text evidence="9">The sequence shown here is derived from an EMBL/GenBank/DDBJ whole genome shotgun (WGS) entry which is preliminary data.</text>
</comment>
<dbReference type="EMBL" id="BMHA01000012">
    <property type="protein sequence ID" value="GGI08540.1"/>
    <property type="molecule type" value="Genomic_DNA"/>
</dbReference>
<proteinExistence type="inferred from homology"/>
<keyword evidence="5" id="KW-0067">ATP-binding</keyword>
<feature type="domain" description="Carbohydrate kinase PfkB" evidence="8">
    <location>
        <begin position="19"/>
        <end position="293"/>
    </location>
</feature>
<feature type="region of interest" description="Disordered" evidence="7">
    <location>
        <begin position="80"/>
        <end position="100"/>
    </location>
</feature>
<name>A0A8J3ACD6_9ACTN</name>
<keyword evidence="3" id="KW-0547">Nucleotide-binding</keyword>
<keyword evidence="2 6" id="KW-0808">Transferase</keyword>
<dbReference type="GO" id="GO:0016773">
    <property type="term" value="F:phosphotransferase activity, alcohol group as acceptor"/>
    <property type="evidence" value="ECO:0007669"/>
    <property type="project" value="InterPro"/>
</dbReference>
<dbReference type="GO" id="GO:0005524">
    <property type="term" value="F:ATP binding"/>
    <property type="evidence" value="ECO:0007669"/>
    <property type="project" value="UniProtKB-KW"/>
</dbReference>
<evidence type="ECO:0000259" key="8">
    <source>
        <dbReference type="Pfam" id="PF00294"/>
    </source>
</evidence>
<dbReference type="RefSeq" id="WP_165404080.1">
    <property type="nucleotide sequence ID" value="NZ_BMHA01000012.1"/>
</dbReference>
<dbReference type="PIRSF" id="PIRSF000535">
    <property type="entry name" value="1PFK/6PFK/LacC"/>
    <property type="match status" value="1"/>
</dbReference>
<dbReference type="AlphaFoldDB" id="A0A8J3ACD6"/>
<organism evidence="9 10">
    <name type="scientific">Egicoccus halophilus</name>
    <dbReference type="NCBI Taxonomy" id="1670830"/>
    <lineage>
        <taxon>Bacteria</taxon>
        <taxon>Bacillati</taxon>
        <taxon>Actinomycetota</taxon>
        <taxon>Nitriliruptoria</taxon>
        <taxon>Egicoccales</taxon>
        <taxon>Egicoccaceae</taxon>
        <taxon>Egicoccus</taxon>
    </lineage>
</organism>
<dbReference type="Gene3D" id="3.40.1190.20">
    <property type="match status" value="1"/>
</dbReference>
<dbReference type="InterPro" id="IPR011611">
    <property type="entry name" value="PfkB_dom"/>
</dbReference>
<evidence type="ECO:0000256" key="3">
    <source>
        <dbReference type="ARBA" id="ARBA00022741"/>
    </source>
</evidence>
<dbReference type="PANTHER" id="PTHR46566:SF2">
    <property type="entry name" value="ATP-DEPENDENT 6-PHOSPHOFRUCTOKINASE ISOZYME 2"/>
    <property type="match status" value="1"/>
</dbReference>
<evidence type="ECO:0000313" key="9">
    <source>
        <dbReference type="EMBL" id="GGI08540.1"/>
    </source>
</evidence>
<evidence type="ECO:0000256" key="4">
    <source>
        <dbReference type="ARBA" id="ARBA00022777"/>
    </source>
</evidence>
<evidence type="ECO:0000256" key="2">
    <source>
        <dbReference type="ARBA" id="ARBA00022679"/>
    </source>
</evidence>
<evidence type="ECO:0000313" key="10">
    <source>
        <dbReference type="Proteomes" id="UP000650511"/>
    </source>
</evidence>
<evidence type="ECO:0000256" key="6">
    <source>
        <dbReference type="PIRNR" id="PIRNR000535"/>
    </source>
</evidence>
<keyword evidence="4" id="KW-0418">Kinase</keyword>
<dbReference type="GO" id="GO:0016301">
    <property type="term" value="F:kinase activity"/>
    <property type="evidence" value="ECO:0007669"/>
    <property type="project" value="UniProtKB-KW"/>
</dbReference>
<reference evidence="9" key="1">
    <citation type="journal article" date="2014" name="Int. J. Syst. Evol. Microbiol.">
        <title>Complete genome sequence of Corynebacterium casei LMG S-19264T (=DSM 44701T), isolated from a smear-ripened cheese.</title>
        <authorList>
            <consortium name="US DOE Joint Genome Institute (JGI-PGF)"/>
            <person name="Walter F."/>
            <person name="Albersmeier A."/>
            <person name="Kalinowski J."/>
            <person name="Ruckert C."/>
        </authorList>
    </citation>
    <scope>NUCLEOTIDE SEQUENCE</scope>
    <source>
        <strain evidence="9">CGMCC 1.14988</strain>
    </source>
</reference>
<dbReference type="InterPro" id="IPR029056">
    <property type="entry name" value="Ribokinase-like"/>
</dbReference>
<sequence length="313" mass="33142">MAGTIAVFAPSVWVTVTLEQDAQEEDDVHLHAGGQGIWIARMLRQLGAQPIVCAPVGGESGRAFRGLTADWGIELRDVDTSAPSPVEVSDRREGDERRELARTRPPVLTRHEVDELYNQTLETALAAGTCVITGQFPERSLPVSFYGRLAADLTRYDVRVVGDFHDAELSAYLEGGRLDLLKVSDGDLVNDGLIEAGDRSEQAALAAAAELQEQGAGAVVLSRSDRPVIARFGEAVYRVTGPELSKVDSQGSGDSMTAAFAAGIAAGLDTEPMLARAWAAGAANITRRGSGGASPGLIDELLTHVTVDRLEAP</sequence>
<evidence type="ECO:0000256" key="7">
    <source>
        <dbReference type="SAM" id="MobiDB-lite"/>
    </source>
</evidence>
<comment type="similarity">
    <text evidence="1">Belongs to the carbohydrate kinase PfkB family.</text>
</comment>
<dbReference type="Pfam" id="PF00294">
    <property type="entry name" value="PfkB"/>
    <property type="match status" value="1"/>
</dbReference>
<gene>
    <name evidence="9" type="primary">fruK</name>
    <name evidence="9" type="ORF">GCM10011354_29590</name>
</gene>
<dbReference type="InterPro" id="IPR002173">
    <property type="entry name" value="Carboh/pur_kinase_PfkB_CS"/>
</dbReference>
<evidence type="ECO:0000256" key="1">
    <source>
        <dbReference type="ARBA" id="ARBA00010688"/>
    </source>
</evidence>
<evidence type="ECO:0000256" key="5">
    <source>
        <dbReference type="ARBA" id="ARBA00022840"/>
    </source>
</evidence>
<dbReference type="SUPFAM" id="SSF53613">
    <property type="entry name" value="Ribokinase-like"/>
    <property type="match status" value="1"/>
</dbReference>
<accession>A0A8J3ACD6</accession>
<reference evidence="9" key="2">
    <citation type="submission" date="2020-09" db="EMBL/GenBank/DDBJ databases">
        <authorList>
            <person name="Sun Q."/>
            <person name="Zhou Y."/>
        </authorList>
    </citation>
    <scope>NUCLEOTIDE SEQUENCE</scope>
    <source>
        <strain evidence="9">CGMCC 1.14988</strain>
    </source>
</reference>
<dbReference type="Proteomes" id="UP000650511">
    <property type="component" value="Unassembled WGS sequence"/>
</dbReference>
<protein>
    <submittedName>
        <fullName evidence="9">1-phosphofructokinase</fullName>
    </submittedName>
</protein>
<dbReference type="GO" id="GO:0005975">
    <property type="term" value="P:carbohydrate metabolic process"/>
    <property type="evidence" value="ECO:0007669"/>
    <property type="project" value="InterPro"/>
</dbReference>
<keyword evidence="10" id="KW-1185">Reference proteome</keyword>
<dbReference type="InterPro" id="IPR017583">
    <property type="entry name" value="Tagatose/fructose_Pkinase"/>
</dbReference>
<dbReference type="PANTHER" id="PTHR46566">
    <property type="entry name" value="1-PHOSPHOFRUCTOKINASE-RELATED"/>
    <property type="match status" value="1"/>
</dbReference>
<dbReference type="PROSITE" id="PS00584">
    <property type="entry name" value="PFKB_KINASES_2"/>
    <property type="match status" value="1"/>
</dbReference>
<feature type="compositionally biased region" description="Basic and acidic residues" evidence="7">
    <location>
        <begin position="88"/>
        <end position="100"/>
    </location>
</feature>